<dbReference type="InterPro" id="IPR029058">
    <property type="entry name" value="AB_hydrolase_fold"/>
</dbReference>
<keyword evidence="2" id="KW-0378">Hydrolase</keyword>
<reference evidence="2 3" key="1">
    <citation type="submission" date="2019-02" db="EMBL/GenBank/DDBJ databases">
        <title>Deep-cultivation of Planctomycetes and their phenomic and genomic characterization uncovers novel biology.</title>
        <authorList>
            <person name="Wiegand S."/>
            <person name="Jogler M."/>
            <person name="Boedeker C."/>
            <person name="Pinto D."/>
            <person name="Vollmers J."/>
            <person name="Rivas-Marin E."/>
            <person name="Kohn T."/>
            <person name="Peeters S.H."/>
            <person name="Heuer A."/>
            <person name="Rast P."/>
            <person name="Oberbeckmann S."/>
            <person name="Bunk B."/>
            <person name="Jeske O."/>
            <person name="Meyerdierks A."/>
            <person name="Storesund J.E."/>
            <person name="Kallscheuer N."/>
            <person name="Luecker S."/>
            <person name="Lage O.M."/>
            <person name="Pohl T."/>
            <person name="Merkel B.J."/>
            <person name="Hornburger P."/>
            <person name="Mueller R.-W."/>
            <person name="Bruemmer F."/>
            <person name="Labrenz M."/>
            <person name="Spormann A.M."/>
            <person name="Op Den Camp H."/>
            <person name="Overmann J."/>
            <person name="Amann R."/>
            <person name="Jetten M.S.M."/>
            <person name="Mascher T."/>
            <person name="Medema M.H."/>
            <person name="Devos D.P."/>
            <person name="Kaster A.-K."/>
            <person name="Ovreas L."/>
            <person name="Rohde M."/>
            <person name="Galperin M.Y."/>
            <person name="Jogler C."/>
        </authorList>
    </citation>
    <scope>NUCLEOTIDE SEQUENCE [LARGE SCALE GENOMIC DNA]</scope>
    <source>
        <strain evidence="2 3">Poly41</strain>
    </source>
</reference>
<evidence type="ECO:0000313" key="3">
    <source>
        <dbReference type="Proteomes" id="UP000319143"/>
    </source>
</evidence>
<evidence type="ECO:0000259" key="1">
    <source>
        <dbReference type="Pfam" id="PF12146"/>
    </source>
</evidence>
<dbReference type="Gene3D" id="3.40.50.1820">
    <property type="entry name" value="alpha/beta hydrolase"/>
    <property type="match status" value="1"/>
</dbReference>
<dbReference type="RefSeq" id="WP_231615828.1">
    <property type="nucleotide sequence ID" value="NZ_SJPV01000008.1"/>
</dbReference>
<dbReference type="InterPro" id="IPR022742">
    <property type="entry name" value="Hydrolase_4"/>
</dbReference>
<comment type="caution">
    <text evidence="2">The sequence shown here is derived from an EMBL/GenBank/DDBJ whole genome shotgun (WGS) entry which is preliminary data.</text>
</comment>
<dbReference type="EMBL" id="SJPV01000008">
    <property type="protein sequence ID" value="TWU34382.1"/>
    <property type="molecule type" value="Genomic_DNA"/>
</dbReference>
<dbReference type="AlphaFoldDB" id="A0A5C6DC50"/>
<name>A0A5C6DC50_9BACT</name>
<proteinExistence type="predicted"/>
<gene>
    <name evidence="2" type="ORF">Poly41_45290</name>
</gene>
<accession>A0A5C6DC50</accession>
<sequence length="287" mass="31374">MRDNRLQVVRKSYRVKFQGAMGDSLAGIIDRPDTTDPVPVVVLSHCFTCSKDLKAIVRVSRGLSERGIAVLRFDMTGIGGSRGDFSQTNFATNLEDLRAAIRFAAGELGPVTTLYGHSFGGAASLALAGSNHPDDAAEPVLSSLRSVISLGSPSDTWHLAVRLTKMNPRIDIDGMGEVTIGGVAWTIRKQMVDNYRQYDLASRISRIKLPTLLLHSPIDETVGFDHALRIMMLINQSQGEASTPCCSLLSLPGADHLLKNDPRDLDFVVRTSAAMVHRYSQMPERLR</sequence>
<dbReference type="Proteomes" id="UP000319143">
    <property type="component" value="Unassembled WGS sequence"/>
</dbReference>
<organism evidence="2 3">
    <name type="scientific">Novipirellula artificiosorum</name>
    <dbReference type="NCBI Taxonomy" id="2528016"/>
    <lineage>
        <taxon>Bacteria</taxon>
        <taxon>Pseudomonadati</taxon>
        <taxon>Planctomycetota</taxon>
        <taxon>Planctomycetia</taxon>
        <taxon>Pirellulales</taxon>
        <taxon>Pirellulaceae</taxon>
        <taxon>Novipirellula</taxon>
    </lineage>
</organism>
<feature type="domain" description="Serine aminopeptidase S33" evidence="1">
    <location>
        <begin position="40"/>
        <end position="143"/>
    </location>
</feature>
<dbReference type="Pfam" id="PF12146">
    <property type="entry name" value="Hydrolase_4"/>
    <property type="match status" value="1"/>
</dbReference>
<dbReference type="SUPFAM" id="SSF53474">
    <property type="entry name" value="alpha/beta-Hydrolases"/>
    <property type="match status" value="1"/>
</dbReference>
<protein>
    <submittedName>
        <fullName evidence="2">Alpha/beta hydrolase family protein</fullName>
    </submittedName>
</protein>
<dbReference type="GO" id="GO:0016787">
    <property type="term" value="F:hydrolase activity"/>
    <property type="evidence" value="ECO:0007669"/>
    <property type="project" value="UniProtKB-KW"/>
</dbReference>
<keyword evidence="3" id="KW-1185">Reference proteome</keyword>
<evidence type="ECO:0000313" key="2">
    <source>
        <dbReference type="EMBL" id="TWU34382.1"/>
    </source>
</evidence>
<dbReference type="PANTHER" id="PTHR12277">
    <property type="entry name" value="ALPHA/BETA HYDROLASE DOMAIN-CONTAINING PROTEIN"/>
    <property type="match status" value="1"/>
</dbReference>